<dbReference type="InterPro" id="IPR004045">
    <property type="entry name" value="Glutathione_S-Trfase_N"/>
</dbReference>
<dbReference type="Pfam" id="PF13409">
    <property type="entry name" value="GST_N_2"/>
    <property type="match status" value="1"/>
</dbReference>
<dbReference type="GO" id="GO:0005737">
    <property type="term" value="C:cytoplasm"/>
    <property type="evidence" value="ECO:0007669"/>
    <property type="project" value="TreeGrafter"/>
</dbReference>
<evidence type="ECO:0000259" key="1">
    <source>
        <dbReference type="PROSITE" id="PS50404"/>
    </source>
</evidence>
<dbReference type="CDD" id="cd03205">
    <property type="entry name" value="GST_C_6"/>
    <property type="match status" value="1"/>
</dbReference>
<dbReference type="PANTHER" id="PTHR43968">
    <property type="match status" value="1"/>
</dbReference>
<keyword evidence="2" id="KW-0808">Transferase</keyword>
<dbReference type="GO" id="GO:0016740">
    <property type="term" value="F:transferase activity"/>
    <property type="evidence" value="ECO:0007669"/>
    <property type="project" value="UniProtKB-KW"/>
</dbReference>
<dbReference type="PROSITE" id="PS50404">
    <property type="entry name" value="GST_NTER"/>
    <property type="match status" value="1"/>
</dbReference>
<accession>A0A366FT94</accession>
<dbReference type="RefSeq" id="WP_113887756.1">
    <property type="nucleotide sequence ID" value="NZ_QNRK01000002.1"/>
</dbReference>
<name>A0A366FT94_9HYPH</name>
<dbReference type="PANTHER" id="PTHR43968:SF6">
    <property type="entry name" value="GLUTATHIONE S-TRANSFERASE OMEGA"/>
    <property type="match status" value="1"/>
</dbReference>
<protein>
    <submittedName>
        <fullName evidence="2">Glutathione S-transferase</fullName>
    </submittedName>
</protein>
<proteinExistence type="predicted"/>
<dbReference type="Gene3D" id="3.40.30.10">
    <property type="entry name" value="Glutaredoxin"/>
    <property type="match status" value="1"/>
</dbReference>
<dbReference type="InterPro" id="IPR036282">
    <property type="entry name" value="Glutathione-S-Trfase_C_sf"/>
</dbReference>
<feature type="domain" description="GST N-terminal" evidence="1">
    <location>
        <begin position="1"/>
        <end position="81"/>
    </location>
</feature>
<keyword evidence="3" id="KW-1185">Reference proteome</keyword>
<dbReference type="Proteomes" id="UP000253529">
    <property type="component" value="Unassembled WGS sequence"/>
</dbReference>
<dbReference type="OrthoDB" id="9795329at2"/>
<organism evidence="2 3">
    <name type="scientific">Roseiarcus fermentans</name>
    <dbReference type="NCBI Taxonomy" id="1473586"/>
    <lineage>
        <taxon>Bacteria</taxon>
        <taxon>Pseudomonadati</taxon>
        <taxon>Pseudomonadota</taxon>
        <taxon>Alphaproteobacteria</taxon>
        <taxon>Hyphomicrobiales</taxon>
        <taxon>Roseiarcaceae</taxon>
        <taxon>Roseiarcus</taxon>
    </lineage>
</organism>
<dbReference type="InterPro" id="IPR036249">
    <property type="entry name" value="Thioredoxin-like_sf"/>
</dbReference>
<dbReference type="InterPro" id="IPR050983">
    <property type="entry name" value="GST_Omega/HSP26"/>
</dbReference>
<dbReference type="SUPFAM" id="SSF52833">
    <property type="entry name" value="Thioredoxin-like"/>
    <property type="match status" value="1"/>
</dbReference>
<sequence length="200" mass="21667">MLVLRAAAPSPFARKVRIAAAVLELDDRIEVVPADTNDPADSLRTENPLGKIPALVLEGGAVVYDSAVIVEYLDTLAGGGKIIPAGGPKRFCSLTQQALADGIMEAAVLIRYESVWREPDKRSDKWIAYQQDKIARGLSAFESALPEELSDIGTIALACALGYLDLRFEGAWRARHPGLVAWLDLFAAATPSFEETRFRG</sequence>
<evidence type="ECO:0000313" key="3">
    <source>
        <dbReference type="Proteomes" id="UP000253529"/>
    </source>
</evidence>
<dbReference type="Gene3D" id="1.20.1050.10">
    <property type="match status" value="1"/>
</dbReference>
<evidence type="ECO:0000313" key="2">
    <source>
        <dbReference type="EMBL" id="RBP17751.1"/>
    </source>
</evidence>
<dbReference type="CDD" id="cd03049">
    <property type="entry name" value="GST_N_3"/>
    <property type="match status" value="1"/>
</dbReference>
<dbReference type="AlphaFoldDB" id="A0A366FT94"/>
<dbReference type="EMBL" id="QNRK01000002">
    <property type="protein sequence ID" value="RBP17751.1"/>
    <property type="molecule type" value="Genomic_DNA"/>
</dbReference>
<dbReference type="SUPFAM" id="SSF47616">
    <property type="entry name" value="GST C-terminal domain-like"/>
    <property type="match status" value="1"/>
</dbReference>
<reference evidence="2 3" key="1">
    <citation type="submission" date="2018-06" db="EMBL/GenBank/DDBJ databases">
        <title>Genomic Encyclopedia of Type Strains, Phase IV (KMG-IV): sequencing the most valuable type-strain genomes for metagenomic binning, comparative biology and taxonomic classification.</title>
        <authorList>
            <person name="Goeker M."/>
        </authorList>
    </citation>
    <scope>NUCLEOTIDE SEQUENCE [LARGE SCALE GENOMIC DNA]</scope>
    <source>
        <strain evidence="2 3">DSM 24875</strain>
    </source>
</reference>
<comment type="caution">
    <text evidence="2">The sequence shown here is derived from an EMBL/GenBank/DDBJ whole genome shotgun (WGS) entry which is preliminary data.</text>
</comment>
<gene>
    <name evidence="2" type="ORF">DFR50_102244</name>
</gene>